<evidence type="ECO:0000256" key="7">
    <source>
        <dbReference type="ARBA" id="ARBA00022741"/>
    </source>
</evidence>
<dbReference type="NCBIfam" id="NF000843">
    <property type="entry name" value="PRK00071.2-2"/>
    <property type="match status" value="1"/>
</dbReference>
<dbReference type="EC" id="2.7.7.18" evidence="11"/>
<evidence type="ECO:0000256" key="3">
    <source>
        <dbReference type="ARBA" id="ARBA00009014"/>
    </source>
</evidence>
<keyword evidence="5 11" id="KW-0808">Transferase</keyword>
<keyword evidence="8 11" id="KW-0067">ATP-binding</keyword>
<dbReference type="Gene3D" id="3.40.50.620">
    <property type="entry name" value="HUPs"/>
    <property type="match status" value="1"/>
</dbReference>
<evidence type="ECO:0000313" key="13">
    <source>
        <dbReference type="EMBL" id="MBR7621811.1"/>
    </source>
</evidence>
<feature type="domain" description="Cytidyltransferase-like" evidence="12">
    <location>
        <begin position="33"/>
        <end position="213"/>
    </location>
</feature>
<accession>A0A941HY78</accession>
<keyword evidence="4 11" id="KW-0662">Pyridine nucleotide biosynthesis</keyword>
<name>A0A941HY78_9CAUL</name>
<dbReference type="InterPro" id="IPR014729">
    <property type="entry name" value="Rossmann-like_a/b/a_fold"/>
</dbReference>
<evidence type="ECO:0000256" key="8">
    <source>
        <dbReference type="ARBA" id="ARBA00022840"/>
    </source>
</evidence>
<dbReference type="CDD" id="cd02165">
    <property type="entry name" value="NMNAT"/>
    <property type="match status" value="1"/>
</dbReference>
<dbReference type="InterPro" id="IPR004821">
    <property type="entry name" value="Cyt_trans-like"/>
</dbReference>
<keyword evidence="7 11" id="KW-0547">Nucleotide-binding</keyword>
<dbReference type="GO" id="GO:0005524">
    <property type="term" value="F:ATP binding"/>
    <property type="evidence" value="ECO:0007669"/>
    <property type="project" value="UniProtKB-KW"/>
</dbReference>
<comment type="pathway">
    <text evidence="2 11">Cofactor biosynthesis; NAD(+) biosynthesis; deamido-NAD(+) from nicotinate D-ribonucleotide: step 1/1.</text>
</comment>
<dbReference type="EMBL" id="JAGSGD010000003">
    <property type="protein sequence ID" value="MBR7621811.1"/>
    <property type="molecule type" value="Genomic_DNA"/>
</dbReference>
<evidence type="ECO:0000313" key="14">
    <source>
        <dbReference type="Proteomes" id="UP000622580"/>
    </source>
</evidence>
<dbReference type="NCBIfam" id="NF000845">
    <property type="entry name" value="PRK00071.2-4"/>
    <property type="match status" value="1"/>
</dbReference>
<keyword evidence="9 11" id="KW-0520">NAD</keyword>
<sequence>MWFAGPARRVPEAGRPATLRLGFTLTRGMRVGLYGGSFNPVHAGHAHVAETARRRLKLDRVIWLVSPQNPLKSSKDTASLAERMAAVRKVARGRAMIVSDAETAIGSTYTIDTLRVLKARFPGVKFVWIMGADSLASFHRWRGWTQIMGGAPVAVVSRPWISLKSRFSPAARRFSHARRPASQGPILAGAKPPRWVFLTGPLNFLSSTAMRARMGGSRS</sequence>
<evidence type="ECO:0000256" key="1">
    <source>
        <dbReference type="ARBA" id="ARBA00002324"/>
    </source>
</evidence>
<dbReference type="NCBIfam" id="TIGR00125">
    <property type="entry name" value="cyt_tran_rel"/>
    <property type="match status" value="1"/>
</dbReference>
<dbReference type="HAMAP" id="MF_00244">
    <property type="entry name" value="NaMN_adenylyltr"/>
    <property type="match status" value="1"/>
</dbReference>
<comment type="function">
    <text evidence="1 11">Catalyzes the reversible adenylation of nicotinate mononucleotide (NaMN) to nicotinic acid adenine dinucleotide (NaAD).</text>
</comment>
<comment type="similarity">
    <text evidence="3 11">Belongs to the NadD family.</text>
</comment>
<evidence type="ECO:0000259" key="12">
    <source>
        <dbReference type="Pfam" id="PF01467"/>
    </source>
</evidence>
<reference evidence="13" key="1">
    <citation type="submission" date="2021-04" db="EMBL/GenBank/DDBJ databases">
        <title>Draft genome assembly of strain Phenylobacterium sp. 20VBR1 using MiniION and Illumina platforms.</title>
        <authorList>
            <person name="Thomas F.A."/>
            <person name="Krishnan K.P."/>
            <person name="Sinha R.K."/>
        </authorList>
    </citation>
    <scope>NUCLEOTIDE SEQUENCE</scope>
    <source>
        <strain evidence="13">20VBR1</strain>
    </source>
</reference>
<evidence type="ECO:0000256" key="5">
    <source>
        <dbReference type="ARBA" id="ARBA00022679"/>
    </source>
</evidence>
<dbReference type="PANTHER" id="PTHR39321:SF3">
    <property type="entry name" value="PHOSPHOPANTETHEINE ADENYLYLTRANSFERASE"/>
    <property type="match status" value="1"/>
</dbReference>
<evidence type="ECO:0000256" key="11">
    <source>
        <dbReference type="HAMAP-Rule" id="MF_00244"/>
    </source>
</evidence>
<evidence type="ECO:0000256" key="10">
    <source>
        <dbReference type="ARBA" id="ARBA00048721"/>
    </source>
</evidence>
<dbReference type="Proteomes" id="UP000622580">
    <property type="component" value="Unassembled WGS sequence"/>
</dbReference>
<dbReference type="RefSeq" id="WP_215343326.1">
    <property type="nucleotide sequence ID" value="NZ_JAGSGD010000003.1"/>
</dbReference>
<dbReference type="NCBIfam" id="TIGR00482">
    <property type="entry name" value="nicotinate (nicotinamide) nucleotide adenylyltransferase"/>
    <property type="match status" value="1"/>
</dbReference>
<comment type="catalytic activity">
    <reaction evidence="10 11">
        <text>nicotinate beta-D-ribonucleotide + ATP + H(+) = deamido-NAD(+) + diphosphate</text>
        <dbReference type="Rhea" id="RHEA:22860"/>
        <dbReference type="ChEBI" id="CHEBI:15378"/>
        <dbReference type="ChEBI" id="CHEBI:30616"/>
        <dbReference type="ChEBI" id="CHEBI:33019"/>
        <dbReference type="ChEBI" id="CHEBI:57502"/>
        <dbReference type="ChEBI" id="CHEBI:58437"/>
        <dbReference type="EC" id="2.7.7.18"/>
    </reaction>
</comment>
<gene>
    <name evidence="11" type="primary">nadD</name>
    <name evidence="13" type="ORF">JKL49_20640</name>
</gene>
<organism evidence="13 14">
    <name type="scientific">Phenylobacterium glaciei</name>
    <dbReference type="NCBI Taxonomy" id="2803784"/>
    <lineage>
        <taxon>Bacteria</taxon>
        <taxon>Pseudomonadati</taxon>
        <taxon>Pseudomonadota</taxon>
        <taxon>Alphaproteobacteria</taxon>
        <taxon>Caulobacterales</taxon>
        <taxon>Caulobacteraceae</taxon>
        <taxon>Phenylobacterium</taxon>
    </lineage>
</organism>
<protein>
    <recommendedName>
        <fullName evidence="11">Probable nicotinate-nucleotide adenylyltransferase</fullName>
        <ecNumber evidence="11">2.7.7.18</ecNumber>
    </recommendedName>
    <alternativeName>
        <fullName evidence="11">Deamido-NAD(+) diphosphorylase</fullName>
    </alternativeName>
    <alternativeName>
        <fullName evidence="11">Deamido-NAD(+) pyrophosphorylase</fullName>
    </alternativeName>
    <alternativeName>
        <fullName evidence="11">Nicotinate mononucleotide adenylyltransferase</fullName>
        <shortName evidence="11">NaMN adenylyltransferase</shortName>
    </alternativeName>
</protein>
<dbReference type="AlphaFoldDB" id="A0A941HY78"/>
<dbReference type="Pfam" id="PF01467">
    <property type="entry name" value="CTP_transf_like"/>
    <property type="match status" value="1"/>
</dbReference>
<evidence type="ECO:0000256" key="9">
    <source>
        <dbReference type="ARBA" id="ARBA00023027"/>
    </source>
</evidence>
<keyword evidence="14" id="KW-1185">Reference proteome</keyword>
<dbReference type="PANTHER" id="PTHR39321">
    <property type="entry name" value="NICOTINATE-NUCLEOTIDE ADENYLYLTRANSFERASE-RELATED"/>
    <property type="match status" value="1"/>
</dbReference>
<proteinExistence type="inferred from homology"/>
<dbReference type="SUPFAM" id="SSF52374">
    <property type="entry name" value="Nucleotidylyl transferase"/>
    <property type="match status" value="1"/>
</dbReference>
<evidence type="ECO:0000256" key="2">
    <source>
        <dbReference type="ARBA" id="ARBA00005019"/>
    </source>
</evidence>
<dbReference type="GO" id="GO:0009435">
    <property type="term" value="P:NAD+ biosynthetic process"/>
    <property type="evidence" value="ECO:0007669"/>
    <property type="project" value="UniProtKB-UniRule"/>
</dbReference>
<keyword evidence="6 11" id="KW-0548">Nucleotidyltransferase</keyword>
<dbReference type="InterPro" id="IPR005248">
    <property type="entry name" value="NadD/NMNAT"/>
</dbReference>
<evidence type="ECO:0000256" key="6">
    <source>
        <dbReference type="ARBA" id="ARBA00022695"/>
    </source>
</evidence>
<evidence type="ECO:0000256" key="4">
    <source>
        <dbReference type="ARBA" id="ARBA00022642"/>
    </source>
</evidence>
<dbReference type="GO" id="GO:0004515">
    <property type="term" value="F:nicotinate-nucleotide adenylyltransferase activity"/>
    <property type="evidence" value="ECO:0007669"/>
    <property type="project" value="UniProtKB-UniRule"/>
</dbReference>
<comment type="caution">
    <text evidence="13">The sequence shown here is derived from an EMBL/GenBank/DDBJ whole genome shotgun (WGS) entry which is preliminary data.</text>
</comment>